<gene>
    <name evidence="1" type="ORF">NEZAVI_LOCUS9701</name>
</gene>
<evidence type="ECO:0000313" key="2">
    <source>
        <dbReference type="Proteomes" id="UP001152798"/>
    </source>
</evidence>
<name>A0A9P0MRH9_NEZVI</name>
<evidence type="ECO:0000313" key="1">
    <source>
        <dbReference type="EMBL" id="CAH1400466.1"/>
    </source>
</evidence>
<accession>A0A9P0MRH9</accession>
<proteinExistence type="predicted"/>
<reference evidence="1" key="1">
    <citation type="submission" date="2022-01" db="EMBL/GenBank/DDBJ databases">
        <authorList>
            <person name="King R."/>
        </authorList>
    </citation>
    <scope>NUCLEOTIDE SEQUENCE</scope>
</reference>
<dbReference type="EMBL" id="OV725080">
    <property type="protein sequence ID" value="CAH1400466.1"/>
    <property type="molecule type" value="Genomic_DNA"/>
</dbReference>
<organism evidence="1 2">
    <name type="scientific">Nezara viridula</name>
    <name type="common">Southern green stink bug</name>
    <name type="synonym">Cimex viridulus</name>
    <dbReference type="NCBI Taxonomy" id="85310"/>
    <lineage>
        <taxon>Eukaryota</taxon>
        <taxon>Metazoa</taxon>
        <taxon>Ecdysozoa</taxon>
        <taxon>Arthropoda</taxon>
        <taxon>Hexapoda</taxon>
        <taxon>Insecta</taxon>
        <taxon>Pterygota</taxon>
        <taxon>Neoptera</taxon>
        <taxon>Paraneoptera</taxon>
        <taxon>Hemiptera</taxon>
        <taxon>Heteroptera</taxon>
        <taxon>Panheteroptera</taxon>
        <taxon>Pentatomomorpha</taxon>
        <taxon>Pentatomoidea</taxon>
        <taxon>Pentatomidae</taxon>
        <taxon>Pentatominae</taxon>
        <taxon>Nezara</taxon>
    </lineage>
</organism>
<keyword evidence="2" id="KW-1185">Reference proteome</keyword>
<dbReference type="AlphaFoldDB" id="A0A9P0MRH9"/>
<protein>
    <submittedName>
        <fullName evidence="1">Uncharacterized protein</fullName>
    </submittedName>
</protein>
<sequence>MKGCYQLGGIKYQVRHINLHFTLFDVPPFGSLFPRVCISLSLEFFLESRGSCVVVGQKEPKESKIKDFLFSYMIAVITLLIARHPTCATHTPLLLPPRTSLPPPLPSVLMAFTPDKGFPSLQHPLQISQIQMTSSFIWTPSRNLITVKP</sequence>
<dbReference type="Proteomes" id="UP001152798">
    <property type="component" value="Chromosome 4"/>
</dbReference>